<feature type="domain" description="CBS" evidence="6">
    <location>
        <begin position="422"/>
        <end position="479"/>
    </location>
</feature>
<evidence type="ECO:0000256" key="1">
    <source>
        <dbReference type="ARBA" id="ARBA00006750"/>
    </source>
</evidence>
<dbReference type="AlphaFoldDB" id="A0A5A8D6E5"/>
<sequence>MAAVRATPRELVAELLRSTTCYDALPHSGKVVVFDVGLPVRLAFFALVEHECTAAPLWDSARGCFAGMVTVTDFIQMMLQYHRAGAAADALSGNTLAAWKAEQARRLAEHTQRPPSGPAARDAAVAGAVPLEVTAAGIGGSAAAPFPFPAGLVQVRPDASLLEACLLLRRHRIHRVAVVPRETDWARGDASAVCDAAAATSKVRGDPMAKHDAALKRAAETRQAERAASGAAAKAAAAAAAAASLGPRHHAAVLGGGGGASGTGSVVSQSPEPWEAEPDPGDTPAAATVLGVLTHRSLLHAMVERFSLDTDAVWAGGGGRAAPGSDAGVLSESVAAAGMGTWAAAGRQLVTARVDTPLADVLGLLAAHRVSCVPLVEAGPAGRLVDVWGREDVLFLATDPSLGALSAPVGATRRAQLGASDGVHSVRTCCAQDSVRRVVDTFAATRVSRLVGVDAEGRPVGVVTLADVFQYFTDAIGAGDGAASEAAGAGRGLWPPQGAGAAAGGPAGESIGLAAASDEGQDSPGLDQDDDGDVDEDDDDNVDMG</sequence>
<dbReference type="EMBL" id="VLTL01000102">
    <property type="protein sequence ID" value="KAA0161023.1"/>
    <property type="molecule type" value="Genomic_DNA"/>
</dbReference>
<accession>A0A5A8D6E5</accession>
<name>A0A5A8D6E5_CAFRO</name>
<evidence type="ECO:0000256" key="2">
    <source>
        <dbReference type="ARBA" id="ARBA00022737"/>
    </source>
</evidence>
<feature type="compositionally biased region" description="Acidic residues" evidence="5">
    <location>
        <begin position="527"/>
        <end position="545"/>
    </location>
</feature>
<keyword evidence="3 4" id="KW-0129">CBS domain</keyword>
<dbReference type="InterPro" id="IPR000644">
    <property type="entry name" value="CBS_dom"/>
</dbReference>
<proteinExistence type="inferred from homology"/>
<evidence type="ECO:0000259" key="6">
    <source>
        <dbReference type="PROSITE" id="PS51371"/>
    </source>
</evidence>
<dbReference type="Pfam" id="PF00571">
    <property type="entry name" value="CBS"/>
    <property type="match status" value="3"/>
</dbReference>
<organism evidence="7 8">
    <name type="scientific">Cafeteria roenbergensis</name>
    <name type="common">Marine flagellate</name>
    <dbReference type="NCBI Taxonomy" id="33653"/>
    <lineage>
        <taxon>Eukaryota</taxon>
        <taxon>Sar</taxon>
        <taxon>Stramenopiles</taxon>
        <taxon>Bigyra</taxon>
        <taxon>Opalozoa</taxon>
        <taxon>Bicosoecida</taxon>
        <taxon>Cafeteriaceae</taxon>
        <taxon>Cafeteria</taxon>
    </lineage>
</organism>
<gene>
    <name evidence="7" type="ORF">FNF28_05229</name>
</gene>
<keyword evidence="2" id="KW-0677">Repeat</keyword>
<evidence type="ECO:0000313" key="7">
    <source>
        <dbReference type="EMBL" id="KAA0161023.1"/>
    </source>
</evidence>
<feature type="region of interest" description="Disordered" evidence="5">
    <location>
        <begin position="495"/>
        <end position="545"/>
    </location>
</feature>
<dbReference type="SMART" id="SM00116">
    <property type="entry name" value="CBS"/>
    <property type="match status" value="4"/>
</dbReference>
<protein>
    <recommendedName>
        <fullName evidence="6">CBS domain-containing protein</fullName>
    </recommendedName>
</protein>
<evidence type="ECO:0000256" key="5">
    <source>
        <dbReference type="SAM" id="MobiDB-lite"/>
    </source>
</evidence>
<dbReference type="Gene3D" id="3.10.580.10">
    <property type="entry name" value="CBS-domain"/>
    <property type="match status" value="2"/>
</dbReference>
<feature type="domain" description="CBS" evidence="6">
    <location>
        <begin position="345"/>
        <end position="405"/>
    </location>
</feature>
<dbReference type="PROSITE" id="PS51371">
    <property type="entry name" value="CBS"/>
    <property type="match status" value="2"/>
</dbReference>
<evidence type="ECO:0000256" key="4">
    <source>
        <dbReference type="PROSITE-ProRule" id="PRU00703"/>
    </source>
</evidence>
<dbReference type="Proteomes" id="UP000324907">
    <property type="component" value="Unassembled WGS sequence"/>
</dbReference>
<comment type="caution">
    <text evidence="7">The sequence shown here is derived from an EMBL/GenBank/DDBJ whole genome shotgun (WGS) entry which is preliminary data.</text>
</comment>
<comment type="similarity">
    <text evidence="1">Belongs to the 5'-AMP-activated protein kinase gamma subunit family.</text>
</comment>
<evidence type="ECO:0000256" key="3">
    <source>
        <dbReference type="ARBA" id="ARBA00023122"/>
    </source>
</evidence>
<evidence type="ECO:0000313" key="8">
    <source>
        <dbReference type="Proteomes" id="UP000324907"/>
    </source>
</evidence>
<dbReference type="InterPro" id="IPR046342">
    <property type="entry name" value="CBS_dom_sf"/>
</dbReference>
<dbReference type="InterPro" id="IPR050511">
    <property type="entry name" value="AMPK_gamma/SDS23_families"/>
</dbReference>
<dbReference type="SUPFAM" id="SSF54631">
    <property type="entry name" value="CBS-domain pair"/>
    <property type="match status" value="2"/>
</dbReference>
<feature type="region of interest" description="Disordered" evidence="5">
    <location>
        <begin position="253"/>
        <end position="286"/>
    </location>
</feature>
<reference evidence="7 8" key="1">
    <citation type="submission" date="2019-07" db="EMBL/GenBank/DDBJ databases">
        <title>Genomes of Cafeteria roenbergensis.</title>
        <authorList>
            <person name="Fischer M.G."/>
            <person name="Hackl T."/>
            <person name="Roman M."/>
        </authorList>
    </citation>
    <scope>NUCLEOTIDE SEQUENCE [LARGE SCALE GENOMIC DNA]</scope>
    <source>
        <strain evidence="7 8">RCC970-E3</strain>
    </source>
</reference>
<dbReference type="PANTHER" id="PTHR13780">
    <property type="entry name" value="AMP-ACTIVATED PROTEIN KINASE, GAMMA REGULATORY SUBUNIT"/>
    <property type="match status" value="1"/>
</dbReference>
<dbReference type="PANTHER" id="PTHR13780:SF35">
    <property type="entry name" value="LD22662P"/>
    <property type="match status" value="1"/>
</dbReference>